<comment type="caution">
    <text evidence="1">The sequence shown here is derived from an EMBL/GenBank/DDBJ whole genome shotgun (WGS) entry which is preliminary data.</text>
</comment>
<reference evidence="1" key="1">
    <citation type="journal article" date="2019" name="Sci. Rep.">
        <title>Draft genome of Tanacetum cinerariifolium, the natural source of mosquito coil.</title>
        <authorList>
            <person name="Yamashiro T."/>
            <person name="Shiraishi A."/>
            <person name="Satake H."/>
            <person name="Nakayama K."/>
        </authorList>
    </citation>
    <scope>NUCLEOTIDE SEQUENCE</scope>
</reference>
<evidence type="ECO:0000313" key="1">
    <source>
        <dbReference type="EMBL" id="GEU55558.1"/>
    </source>
</evidence>
<gene>
    <name evidence="1" type="ORF">Tci_027536</name>
</gene>
<accession>A0A6L2L1J6</accession>
<sequence>MFHRAFRRVNTFKDIITELVKGKEKRAGEELIQEITKKQKVEDNKENEELKRLMETILDEEEVAIDVIPLDVKSSRIVDWKIHKEGKKSYYRIGRIVGIKSPLDVVGIIAAQVYVNAAQWEIILRVLRVILVVLPEHPVIPKYHSEDGNPTRANIKQALGRFFFLVTLIASSSFKSSSTKGDVLEGGGVSSNVTLSNSLIFMWFWTFSNKMIWVSASKILRFTFVDLLVLASLKGLFVVSSEYECSSLALDERLKKKRLDHLQQDQTMNFPPVNRKLPTGNSNVSTICCCCSRHVNTARPKVVINRRNRVKDVQASASWVSKSVKHNSSSIILKRYDYVDVRGRSRSVMAWVPKKD</sequence>
<dbReference type="EMBL" id="BKCJ010003516">
    <property type="protein sequence ID" value="GEU55558.1"/>
    <property type="molecule type" value="Genomic_DNA"/>
</dbReference>
<organism evidence="1">
    <name type="scientific">Tanacetum cinerariifolium</name>
    <name type="common">Dalmatian daisy</name>
    <name type="synonym">Chrysanthemum cinerariifolium</name>
    <dbReference type="NCBI Taxonomy" id="118510"/>
    <lineage>
        <taxon>Eukaryota</taxon>
        <taxon>Viridiplantae</taxon>
        <taxon>Streptophyta</taxon>
        <taxon>Embryophyta</taxon>
        <taxon>Tracheophyta</taxon>
        <taxon>Spermatophyta</taxon>
        <taxon>Magnoliopsida</taxon>
        <taxon>eudicotyledons</taxon>
        <taxon>Gunneridae</taxon>
        <taxon>Pentapetalae</taxon>
        <taxon>asterids</taxon>
        <taxon>campanulids</taxon>
        <taxon>Asterales</taxon>
        <taxon>Asteraceae</taxon>
        <taxon>Asteroideae</taxon>
        <taxon>Anthemideae</taxon>
        <taxon>Anthemidinae</taxon>
        <taxon>Tanacetum</taxon>
    </lineage>
</organism>
<dbReference type="CDD" id="cd22265">
    <property type="entry name" value="UDM1_RNF168"/>
    <property type="match status" value="1"/>
</dbReference>
<protein>
    <submittedName>
        <fullName evidence="1">Uncharacterized protein</fullName>
    </submittedName>
</protein>
<dbReference type="AlphaFoldDB" id="A0A6L2L1J6"/>
<name>A0A6L2L1J6_TANCI</name>
<proteinExistence type="predicted"/>